<sequence>MTAVHTGQVARTSATPHKGLFFVLAALLIAAGCTPPGSG</sequence>
<dbReference type="AlphaFoldDB" id="A0AAC9MZ76"/>
<evidence type="ECO:0000256" key="1">
    <source>
        <dbReference type="SAM" id="Phobius"/>
    </source>
</evidence>
<keyword evidence="1" id="KW-0472">Membrane</keyword>
<dbReference type="Proteomes" id="UP000095210">
    <property type="component" value="Chromosome"/>
</dbReference>
<name>A0AAC9MZ76_9PSEU</name>
<dbReference type="KEGG" id="ahm:TL08_14160"/>
<keyword evidence="3" id="KW-1185">Reference proteome</keyword>
<keyword evidence="1" id="KW-0812">Transmembrane</keyword>
<proteinExistence type="predicted"/>
<feature type="transmembrane region" description="Helical" evidence="1">
    <location>
        <begin position="20"/>
        <end position="38"/>
    </location>
</feature>
<keyword evidence="1" id="KW-1133">Transmembrane helix</keyword>
<organism evidence="2 3">
    <name type="scientific">Actinoalloteichus hymeniacidonis</name>
    <dbReference type="NCBI Taxonomy" id="340345"/>
    <lineage>
        <taxon>Bacteria</taxon>
        <taxon>Bacillati</taxon>
        <taxon>Actinomycetota</taxon>
        <taxon>Actinomycetes</taxon>
        <taxon>Pseudonocardiales</taxon>
        <taxon>Pseudonocardiaceae</taxon>
        <taxon>Actinoalloteichus</taxon>
    </lineage>
</organism>
<reference evidence="3" key="1">
    <citation type="submission" date="2016-03" db="EMBL/GenBank/DDBJ databases">
        <title>Complete genome sequence of the type strain Actinoalloteichus hymeniacidonis DSM 45092.</title>
        <authorList>
            <person name="Schaffert L."/>
            <person name="Albersmeier A."/>
            <person name="Winkler A."/>
            <person name="Kalinowski J."/>
            <person name="Zotchev S."/>
            <person name="Ruckert C."/>
        </authorList>
    </citation>
    <scope>NUCLEOTIDE SEQUENCE [LARGE SCALE GENOMIC DNA]</scope>
    <source>
        <strain evidence="3">HPA177(T) (DSM 45092(T))</strain>
    </source>
</reference>
<evidence type="ECO:0000313" key="2">
    <source>
        <dbReference type="EMBL" id="AOS63646.1"/>
    </source>
</evidence>
<protein>
    <submittedName>
        <fullName evidence="2">Uncharacterized protein</fullName>
    </submittedName>
</protein>
<gene>
    <name evidence="2" type="ORF">TL08_14160</name>
</gene>
<accession>A0AAC9MZ76</accession>
<dbReference type="EMBL" id="CP014859">
    <property type="protein sequence ID" value="AOS63646.1"/>
    <property type="molecule type" value="Genomic_DNA"/>
</dbReference>
<evidence type="ECO:0000313" key="3">
    <source>
        <dbReference type="Proteomes" id="UP000095210"/>
    </source>
</evidence>